<name>A0A183T888_SCHSO</name>
<gene>
    <name evidence="1" type="ORF">SSLN_LOCUS12686</name>
</gene>
<evidence type="ECO:0000313" key="3">
    <source>
        <dbReference type="WBParaSite" id="SSLN_0001317001-mRNA-1"/>
    </source>
</evidence>
<evidence type="ECO:0000313" key="1">
    <source>
        <dbReference type="EMBL" id="VDL99071.1"/>
    </source>
</evidence>
<keyword evidence="2" id="KW-1185">Reference proteome</keyword>
<protein>
    <submittedName>
        <fullName evidence="3">Transposase</fullName>
    </submittedName>
</protein>
<dbReference type="Proteomes" id="UP000275846">
    <property type="component" value="Unassembled WGS sequence"/>
</dbReference>
<sequence>MLGLVQRVGCHDFPAVARRQNAFYTKLAERCTFIGPDAVWCARLALWPCVLAWRSCRSASIRAHLGEVTSAYVSADLENAMMLGMACRGRHKIVV</sequence>
<proteinExistence type="predicted"/>
<evidence type="ECO:0000313" key="2">
    <source>
        <dbReference type="Proteomes" id="UP000275846"/>
    </source>
</evidence>
<dbReference type="AlphaFoldDB" id="A0A183T888"/>
<reference evidence="1 2" key="2">
    <citation type="submission" date="2018-11" db="EMBL/GenBank/DDBJ databases">
        <authorList>
            <consortium name="Pathogen Informatics"/>
        </authorList>
    </citation>
    <scope>NUCLEOTIDE SEQUENCE [LARGE SCALE GENOMIC DNA]</scope>
    <source>
        <strain evidence="1 2">NST_G2</strain>
    </source>
</reference>
<dbReference type="EMBL" id="UYSU01037464">
    <property type="protein sequence ID" value="VDL99071.1"/>
    <property type="molecule type" value="Genomic_DNA"/>
</dbReference>
<accession>A0A183T888</accession>
<organism evidence="3">
    <name type="scientific">Schistocephalus solidus</name>
    <name type="common">Tapeworm</name>
    <dbReference type="NCBI Taxonomy" id="70667"/>
    <lineage>
        <taxon>Eukaryota</taxon>
        <taxon>Metazoa</taxon>
        <taxon>Spiralia</taxon>
        <taxon>Lophotrochozoa</taxon>
        <taxon>Platyhelminthes</taxon>
        <taxon>Cestoda</taxon>
        <taxon>Eucestoda</taxon>
        <taxon>Diphyllobothriidea</taxon>
        <taxon>Diphyllobothriidae</taxon>
        <taxon>Schistocephalus</taxon>
    </lineage>
</organism>
<dbReference type="WBParaSite" id="SSLN_0001317001-mRNA-1">
    <property type="protein sequence ID" value="SSLN_0001317001-mRNA-1"/>
    <property type="gene ID" value="SSLN_0001317001"/>
</dbReference>
<reference evidence="3" key="1">
    <citation type="submission" date="2016-06" db="UniProtKB">
        <authorList>
            <consortium name="WormBaseParasite"/>
        </authorList>
    </citation>
    <scope>IDENTIFICATION</scope>
</reference>